<dbReference type="Proteomes" id="UP000006055">
    <property type="component" value="Chromosome"/>
</dbReference>
<dbReference type="RefSeq" id="WP_014811576.1">
    <property type="nucleotide sequence ID" value="NC_018025.1"/>
</dbReference>
<evidence type="ECO:0000313" key="1">
    <source>
        <dbReference type="EMBL" id="AFM26450.1"/>
    </source>
</evidence>
<name>I4CA59_DESTA</name>
<accession>I4CA59</accession>
<gene>
    <name evidence="1" type="ordered locus">Desti_3808</name>
</gene>
<dbReference type="EMBL" id="CP003360">
    <property type="protein sequence ID" value="AFM26450.1"/>
    <property type="molecule type" value="Genomic_DNA"/>
</dbReference>
<dbReference type="KEGG" id="dti:Desti_3808"/>
<reference evidence="2" key="1">
    <citation type="submission" date="2012-06" db="EMBL/GenBank/DDBJ databases">
        <title>Complete sequence of chromosome of Desulfomonile tiedjei DSM 6799.</title>
        <authorList>
            <person name="Lucas S."/>
            <person name="Copeland A."/>
            <person name="Lapidus A."/>
            <person name="Glavina del Rio T."/>
            <person name="Dalin E."/>
            <person name="Tice H."/>
            <person name="Bruce D."/>
            <person name="Goodwin L."/>
            <person name="Pitluck S."/>
            <person name="Peters L."/>
            <person name="Ovchinnikova G."/>
            <person name="Zeytun A."/>
            <person name="Lu M."/>
            <person name="Kyrpides N."/>
            <person name="Mavromatis K."/>
            <person name="Ivanova N."/>
            <person name="Brettin T."/>
            <person name="Detter J.C."/>
            <person name="Han C."/>
            <person name="Larimer F."/>
            <person name="Land M."/>
            <person name="Hauser L."/>
            <person name="Markowitz V."/>
            <person name="Cheng J.-F."/>
            <person name="Hugenholtz P."/>
            <person name="Woyke T."/>
            <person name="Wu D."/>
            <person name="Spring S."/>
            <person name="Schroeder M."/>
            <person name="Brambilla E."/>
            <person name="Klenk H.-P."/>
            <person name="Eisen J.A."/>
        </authorList>
    </citation>
    <scope>NUCLEOTIDE SEQUENCE [LARGE SCALE GENOMIC DNA]</scope>
    <source>
        <strain evidence="2">ATCC 49306 / DSM 6799 / DCB-1</strain>
    </source>
</reference>
<keyword evidence="2" id="KW-1185">Reference proteome</keyword>
<sequence length="134" mass="15498">MKKKLVMFSKTTRVLRVAEVLACIMQDMSDEEIVRKFGLTWKQLGKVYSKLFYGGFLNTQDLARRIELRNGRSTAHIPLVEIESSQYEYECGTCGFISSLHFSECPRCRQLNLRRLVRKVPDWVAEIRYAAAAS</sequence>
<protein>
    <submittedName>
        <fullName evidence="1">Uncharacterized protein</fullName>
    </submittedName>
</protein>
<dbReference type="HOGENOM" id="CLU_1892860_0_0_7"/>
<proteinExistence type="predicted"/>
<dbReference type="AlphaFoldDB" id="I4CA59"/>
<evidence type="ECO:0000313" key="2">
    <source>
        <dbReference type="Proteomes" id="UP000006055"/>
    </source>
</evidence>
<organism evidence="1 2">
    <name type="scientific">Desulfomonile tiedjei (strain ATCC 49306 / DSM 6799 / DCB-1)</name>
    <dbReference type="NCBI Taxonomy" id="706587"/>
    <lineage>
        <taxon>Bacteria</taxon>
        <taxon>Pseudomonadati</taxon>
        <taxon>Thermodesulfobacteriota</taxon>
        <taxon>Desulfomonilia</taxon>
        <taxon>Desulfomonilales</taxon>
        <taxon>Desulfomonilaceae</taxon>
        <taxon>Desulfomonile</taxon>
    </lineage>
</organism>